<dbReference type="AlphaFoldDB" id="A0AAU9F8P6"/>
<dbReference type="EMBL" id="AP029263">
    <property type="protein sequence ID" value="BFF92052.1"/>
    <property type="molecule type" value="Genomic_DNA"/>
</dbReference>
<dbReference type="EMBL" id="AP029263">
    <property type="protein sequence ID" value="BFF92053.1"/>
    <property type="molecule type" value="Genomic_DNA"/>
</dbReference>
<accession>A0AAU9F8P6</accession>
<dbReference type="Proteomes" id="UP001500889">
    <property type="component" value="Chromosome O"/>
</dbReference>
<evidence type="ECO:0000256" key="1">
    <source>
        <dbReference type="SAM" id="MobiDB-lite"/>
    </source>
</evidence>
<keyword evidence="4" id="KW-1185">Reference proteome</keyword>
<proteinExistence type="predicted"/>
<protein>
    <submittedName>
        <fullName evidence="3">Uncharacterized protein</fullName>
    </submittedName>
</protein>
<reference evidence="3 4" key="1">
    <citation type="submission" date="2024-02" db="EMBL/GenBank/DDBJ databases">
        <title>A chromosome-level genome assembly of Drosophila madeirensis, a fruit fly species endemic to Madeira island.</title>
        <authorList>
            <person name="Tomihara K."/>
            <person name="Llopart A."/>
            <person name="Yamamoto D."/>
        </authorList>
    </citation>
    <scope>NUCLEOTIDE SEQUENCE [LARGE SCALE GENOMIC DNA]</scope>
    <source>
        <strain evidence="3 4">RF1</strain>
    </source>
</reference>
<organism evidence="3 4">
    <name type="scientific">Drosophila madeirensis</name>
    <name type="common">Fruit fly</name>
    <dbReference type="NCBI Taxonomy" id="30013"/>
    <lineage>
        <taxon>Eukaryota</taxon>
        <taxon>Metazoa</taxon>
        <taxon>Ecdysozoa</taxon>
        <taxon>Arthropoda</taxon>
        <taxon>Hexapoda</taxon>
        <taxon>Insecta</taxon>
        <taxon>Pterygota</taxon>
        <taxon>Neoptera</taxon>
        <taxon>Endopterygota</taxon>
        <taxon>Diptera</taxon>
        <taxon>Brachycera</taxon>
        <taxon>Muscomorpha</taxon>
        <taxon>Ephydroidea</taxon>
        <taxon>Drosophilidae</taxon>
        <taxon>Drosophila</taxon>
        <taxon>Sophophora</taxon>
    </lineage>
</organism>
<feature type="region of interest" description="Disordered" evidence="1">
    <location>
        <begin position="16"/>
        <end position="56"/>
    </location>
</feature>
<evidence type="ECO:0000313" key="3">
    <source>
        <dbReference type="EMBL" id="BFF92053.1"/>
    </source>
</evidence>
<name>A0AAU9F8P6_DROMD</name>
<gene>
    <name evidence="2" type="ORF">DMAD_10193</name>
    <name evidence="3" type="ORF">DMAD_10194</name>
</gene>
<feature type="compositionally biased region" description="Basic and acidic residues" evidence="1">
    <location>
        <begin position="39"/>
        <end position="56"/>
    </location>
</feature>
<sequence length="104" mass="11182">MEEQVLECFPQAQEVFAAERMPKMDPRGQGTGQPWTTKSESESKTDPEPENDHDYDDHCDDCDCGTGCAIPFRSPHGTQRTELFRCPALVGVGCGGEGSGSGSG</sequence>
<evidence type="ECO:0000313" key="2">
    <source>
        <dbReference type="EMBL" id="BFF92052.1"/>
    </source>
</evidence>
<evidence type="ECO:0000313" key="4">
    <source>
        <dbReference type="Proteomes" id="UP001500889"/>
    </source>
</evidence>